<sequence length="151" mass="17708">MIDPLFDSYFQYQMNGGTKSLKEFGLPKSARKKYSYLKSRSYIKEHFDLKNSLIGGYPKGITLLQWVAPRNVLFAVKHVMKQEHEHLVHMIQTDPKPIPTSTLEYLLHQKLLMHVLKDELSPKEIQRIERFLKKQIQKTLEQIPSEKIATS</sequence>
<comment type="caution">
    <text evidence="1">The sequence shown here is derived from an EMBL/GenBank/DDBJ whole genome shotgun (WGS) entry which is preliminary data.</text>
</comment>
<keyword evidence="2" id="KW-1185">Reference proteome</keyword>
<name>A0ABW6KBS9_9BACI</name>
<protein>
    <submittedName>
        <fullName evidence="1">Uncharacterized protein</fullName>
    </submittedName>
</protein>
<dbReference type="RefSeq" id="WP_389361077.1">
    <property type="nucleotide sequence ID" value="NZ_JBIACK010000004.1"/>
</dbReference>
<accession>A0ABW6KBS9</accession>
<proteinExistence type="predicted"/>
<dbReference type="Proteomes" id="UP001601059">
    <property type="component" value="Unassembled WGS sequence"/>
</dbReference>
<dbReference type="EMBL" id="JBIACK010000004">
    <property type="protein sequence ID" value="MFE8701184.1"/>
    <property type="molecule type" value="Genomic_DNA"/>
</dbReference>
<gene>
    <name evidence="1" type="ORF">ACFYKX_11315</name>
</gene>
<evidence type="ECO:0000313" key="1">
    <source>
        <dbReference type="EMBL" id="MFE8701184.1"/>
    </source>
</evidence>
<organism evidence="1 2">
    <name type="scientific">Cytobacillus spartinae</name>
    <dbReference type="NCBI Taxonomy" id="3299023"/>
    <lineage>
        <taxon>Bacteria</taxon>
        <taxon>Bacillati</taxon>
        <taxon>Bacillota</taxon>
        <taxon>Bacilli</taxon>
        <taxon>Bacillales</taxon>
        <taxon>Bacillaceae</taxon>
        <taxon>Cytobacillus</taxon>
    </lineage>
</organism>
<reference evidence="1 2" key="1">
    <citation type="submission" date="2024-08" db="EMBL/GenBank/DDBJ databases">
        <title>Two novel Cytobacillus novel species.</title>
        <authorList>
            <person name="Liu G."/>
        </authorList>
    </citation>
    <scope>NUCLEOTIDE SEQUENCE [LARGE SCALE GENOMIC DNA]</scope>
    <source>
        <strain evidence="1 2">FJAT-54145</strain>
    </source>
</reference>
<evidence type="ECO:0000313" key="2">
    <source>
        <dbReference type="Proteomes" id="UP001601059"/>
    </source>
</evidence>